<dbReference type="SUPFAM" id="SSF52161">
    <property type="entry name" value="Ribosomal protein L13"/>
    <property type="match status" value="1"/>
</dbReference>
<dbReference type="PIRSF" id="PIRSF002181">
    <property type="entry name" value="Ribosomal_L13"/>
    <property type="match status" value="1"/>
</dbReference>
<name>A0A7C4H2U7_9CREN</name>
<evidence type="ECO:0000256" key="3">
    <source>
        <dbReference type="ARBA" id="ARBA00023274"/>
    </source>
</evidence>
<sequence length="166" mass="19101">MSVNIISSRELETYIISRNLREIVIDAENSILGRLASLVTKLAKLGILVHVVNIEKCVVTGKRSMVISSYKLLLNVRTHKNPYRHTMKRPRTPIAIFKRAVKNMLPKHNWLGLQSLKRVKCYIGIPEDMKNRDRIKILDVDASFLGRRNTVTVAEIAKELGWKTRR</sequence>
<evidence type="ECO:0000313" key="6">
    <source>
        <dbReference type="EMBL" id="HGM07709.1"/>
    </source>
</evidence>
<dbReference type="GO" id="GO:0006412">
    <property type="term" value="P:translation"/>
    <property type="evidence" value="ECO:0007669"/>
    <property type="project" value="UniProtKB-UniRule"/>
</dbReference>
<evidence type="ECO:0000256" key="4">
    <source>
        <dbReference type="ARBA" id="ARBA00035499"/>
    </source>
</evidence>
<dbReference type="CDD" id="cd00392">
    <property type="entry name" value="Ribosomal_L13"/>
    <property type="match status" value="1"/>
</dbReference>
<protein>
    <recommendedName>
        <fullName evidence="4 5">50S ribosomal protein L13</fullName>
    </recommendedName>
</protein>
<dbReference type="NCBIfam" id="NF005004">
    <property type="entry name" value="PRK06394.1"/>
    <property type="match status" value="1"/>
</dbReference>
<proteinExistence type="inferred from homology"/>
<dbReference type="InterPro" id="IPR005823">
    <property type="entry name" value="Ribosomal_uL13_bac-type"/>
</dbReference>
<keyword evidence="3" id="KW-0687">Ribonucleoprotein</keyword>
<dbReference type="EMBL" id="DTCA01000149">
    <property type="protein sequence ID" value="HGM07709.1"/>
    <property type="molecule type" value="Genomic_DNA"/>
</dbReference>
<organism evidence="6">
    <name type="scientific">Ignisphaera aggregans</name>
    <dbReference type="NCBI Taxonomy" id="334771"/>
    <lineage>
        <taxon>Archaea</taxon>
        <taxon>Thermoproteota</taxon>
        <taxon>Thermoprotei</taxon>
        <taxon>Desulfurococcales</taxon>
        <taxon>Desulfurococcaceae</taxon>
        <taxon>Ignisphaera</taxon>
    </lineage>
</organism>
<reference evidence="6" key="1">
    <citation type="journal article" date="2020" name="mSystems">
        <title>Genome- and Community-Level Interaction Insights into Carbon Utilization and Element Cycling Functions of Hydrothermarchaeota in Hydrothermal Sediment.</title>
        <authorList>
            <person name="Zhou Z."/>
            <person name="Liu Y."/>
            <person name="Xu W."/>
            <person name="Pan J."/>
            <person name="Luo Z.H."/>
            <person name="Li M."/>
        </authorList>
    </citation>
    <scope>NUCLEOTIDE SEQUENCE [LARGE SCALE GENOMIC DNA]</scope>
    <source>
        <strain evidence="6">SpSt-658</strain>
    </source>
</reference>
<evidence type="ECO:0000256" key="5">
    <source>
        <dbReference type="NCBIfam" id="TIGR01077"/>
    </source>
</evidence>
<dbReference type="NCBIfam" id="TIGR01077">
    <property type="entry name" value="L13_A_E"/>
    <property type="match status" value="1"/>
</dbReference>
<dbReference type="InterPro" id="IPR005822">
    <property type="entry name" value="Ribosomal_uL13"/>
</dbReference>
<dbReference type="AlphaFoldDB" id="A0A7C4H2U7"/>
<dbReference type="Pfam" id="PF00572">
    <property type="entry name" value="Ribosomal_L13"/>
    <property type="match status" value="1"/>
</dbReference>
<evidence type="ECO:0000256" key="1">
    <source>
        <dbReference type="ARBA" id="ARBA00006227"/>
    </source>
</evidence>
<dbReference type="GO" id="GO:0022625">
    <property type="term" value="C:cytosolic large ribosomal subunit"/>
    <property type="evidence" value="ECO:0007669"/>
    <property type="project" value="UniProtKB-UniRule"/>
</dbReference>
<dbReference type="GO" id="GO:0017148">
    <property type="term" value="P:negative regulation of translation"/>
    <property type="evidence" value="ECO:0007669"/>
    <property type="project" value="TreeGrafter"/>
</dbReference>
<dbReference type="GO" id="GO:0003729">
    <property type="term" value="F:mRNA binding"/>
    <property type="evidence" value="ECO:0007669"/>
    <property type="project" value="TreeGrafter"/>
</dbReference>
<gene>
    <name evidence="6" type="ORF">ENU31_04805</name>
</gene>
<dbReference type="PANTHER" id="PTHR11545">
    <property type="entry name" value="RIBOSOMAL PROTEIN L13"/>
    <property type="match status" value="1"/>
</dbReference>
<dbReference type="Gene3D" id="3.90.1180.10">
    <property type="entry name" value="Ribosomal protein L13"/>
    <property type="match status" value="1"/>
</dbReference>
<accession>A0A7C4H2U7</accession>
<dbReference type="PANTHER" id="PTHR11545:SF3">
    <property type="entry name" value="LARGE RIBOSOMAL SUBUNIT PROTEIN UL13"/>
    <property type="match status" value="1"/>
</dbReference>
<evidence type="ECO:0000256" key="2">
    <source>
        <dbReference type="ARBA" id="ARBA00022980"/>
    </source>
</evidence>
<dbReference type="InterPro" id="IPR005755">
    <property type="entry name" value="Ribosomal_uL13_euk/arc"/>
</dbReference>
<comment type="caution">
    <text evidence="6">The sequence shown here is derived from an EMBL/GenBank/DDBJ whole genome shotgun (WGS) entry which is preliminary data.</text>
</comment>
<keyword evidence="2 6" id="KW-0689">Ribosomal protein</keyword>
<comment type="similarity">
    <text evidence="1">Belongs to the universal ribosomal protein uL13 family.</text>
</comment>
<dbReference type="GO" id="GO:0003735">
    <property type="term" value="F:structural constituent of ribosome"/>
    <property type="evidence" value="ECO:0007669"/>
    <property type="project" value="UniProtKB-UniRule"/>
</dbReference>
<dbReference type="InterPro" id="IPR036899">
    <property type="entry name" value="Ribosomal_uL13_sf"/>
</dbReference>